<dbReference type="InterPro" id="IPR003124">
    <property type="entry name" value="WH2_dom"/>
</dbReference>
<protein>
    <recommendedName>
        <fullName evidence="2">WH2 domain-containing protein</fullName>
    </recommendedName>
</protein>
<dbReference type="AlphaFoldDB" id="A0A8C0II21"/>
<proteinExistence type="predicted"/>
<dbReference type="PROSITE" id="PS51082">
    <property type="entry name" value="WH2"/>
    <property type="match status" value="1"/>
</dbReference>
<evidence type="ECO:0000313" key="4">
    <source>
        <dbReference type="Proteomes" id="UP000694567"/>
    </source>
</evidence>
<dbReference type="GO" id="GO:0003779">
    <property type="term" value="F:actin binding"/>
    <property type="evidence" value="ECO:0007669"/>
    <property type="project" value="InterPro"/>
</dbReference>
<sequence length="113" mass="11727">VSGPPQVQPTRAPWAVPQFPANTEPPKLSREEQRGRGALLQDICKGTKLKKSPRAAAAAATALARLRSSRRVASSKAGCPSSDPWGRRTAQVMATCLVVCGGLPWGGPRAGGG</sequence>
<reference evidence="3" key="2">
    <citation type="submission" date="2025-09" db="UniProtKB">
        <authorList>
            <consortium name="Ensembl"/>
        </authorList>
    </citation>
    <scope>IDENTIFICATION</scope>
</reference>
<evidence type="ECO:0000256" key="1">
    <source>
        <dbReference type="SAM" id="MobiDB-lite"/>
    </source>
</evidence>
<feature type="region of interest" description="Disordered" evidence="1">
    <location>
        <begin position="1"/>
        <end position="35"/>
    </location>
</feature>
<dbReference type="Ensembl" id="ENSBOBT00000023449.1">
    <property type="protein sequence ID" value="ENSBOBP00000022938.1"/>
    <property type="gene ID" value="ENSBOBG00000013750.1"/>
</dbReference>
<evidence type="ECO:0000313" key="3">
    <source>
        <dbReference type="Ensembl" id="ENSBOBP00000022938.1"/>
    </source>
</evidence>
<dbReference type="Proteomes" id="UP000694567">
    <property type="component" value="Unplaced"/>
</dbReference>
<accession>A0A8C0II21</accession>
<name>A0A8C0II21_BUBBB</name>
<organism evidence="3 4">
    <name type="scientific">Bubo bubo</name>
    <name type="common">Eurasian eagle-owl</name>
    <name type="synonym">Strix bubo</name>
    <dbReference type="NCBI Taxonomy" id="30461"/>
    <lineage>
        <taxon>Eukaryota</taxon>
        <taxon>Metazoa</taxon>
        <taxon>Chordata</taxon>
        <taxon>Craniata</taxon>
        <taxon>Vertebrata</taxon>
        <taxon>Euteleostomi</taxon>
        <taxon>Archelosauria</taxon>
        <taxon>Archosauria</taxon>
        <taxon>Dinosauria</taxon>
        <taxon>Saurischia</taxon>
        <taxon>Theropoda</taxon>
        <taxon>Coelurosauria</taxon>
        <taxon>Aves</taxon>
        <taxon>Neognathae</taxon>
        <taxon>Neoaves</taxon>
        <taxon>Telluraves</taxon>
        <taxon>Strigiformes</taxon>
        <taxon>Strigidae</taxon>
        <taxon>Bubo</taxon>
    </lineage>
</organism>
<reference evidence="3" key="1">
    <citation type="submission" date="2025-08" db="UniProtKB">
        <authorList>
            <consortium name="Ensembl"/>
        </authorList>
    </citation>
    <scope>IDENTIFICATION</scope>
</reference>
<evidence type="ECO:0000259" key="2">
    <source>
        <dbReference type="PROSITE" id="PS51082"/>
    </source>
</evidence>
<feature type="domain" description="WH2" evidence="2">
    <location>
        <begin position="35"/>
        <end position="52"/>
    </location>
</feature>
<keyword evidence="4" id="KW-1185">Reference proteome</keyword>